<evidence type="ECO:0000313" key="3">
    <source>
        <dbReference type="EMBL" id="KAK4253104.1"/>
    </source>
</evidence>
<keyword evidence="1" id="KW-0175">Coiled coil</keyword>
<reference evidence="3" key="1">
    <citation type="submission" date="2023-10" db="EMBL/GenBank/DDBJ databases">
        <title>Chromosome-level genome of the transformable northern wattle, Acacia crassicarpa.</title>
        <authorList>
            <person name="Massaro I."/>
            <person name="Sinha N.R."/>
            <person name="Poethig S."/>
            <person name="Leichty A.R."/>
        </authorList>
    </citation>
    <scope>NUCLEOTIDE SEQUENCE</scope>
    <source>
        <strain evidence="3">Acra3RX</strain>
        <tissue evidence="3">Leaf</tissue>
    </source>
</reference>
<organism evidence="3 4">
    <name type="scientific">Acacia crassicarpa</name>
    <name type="common">northern wattle</name>
    <dbReference type="NCBI Taxonomy" id="499986"/>
    <lineage>
        <taxon>Eukaryota</taxon>
        <taxon>Viridiplantae</taxon>
        <taxon>Streptophyta</taxon>
        <taxon>Embryophyta</taxon>
        <taxon>Tracheophyta</taxon>
        <taxon>Spermatophyta</taxon>
        <taxon>Magnoliopsida</taxon>
        <taxon>eudicotyledons</taxon>
        <taxon>Gunneridae</taxon>
        <taxon>Pentapetalae</taxon>
        <taxon>rosids</taxon>
        <taxon>fabids</taxon>
        <taxon>Fabales</taxon>
        <taxon>Fabaceae</taxon>
        <taxon>Caesalpinioideae</taxon>
        <taxon>mimosoid clade</taxon>
        <taxon>Acacieae</taxon>
        <taxon>Acacia</taxon>
    </lineage>
</organism>
<dbReference type="AlphaFoldDB" id="A0AAE1M614"/>
<sequence length="157" mass="18001">MNPDSNNSNYDSDEEIDNTIYRALDKLNIKFAEAEMLQIILDNLKECNKDLAAETREHKRRIKSMNRTALIREQLNKLLTENLKKLKESHDRMIANKNKSLEEITSEFVSELVLLNWVYSRSQQAQPPPQPPVPPSTSDQPPTEQPGPKSSDSDPKN</sequence>
<feature type="region of interest" description="Disordered" evidence="2">
    <location>
        <begin position="121"/>
        <end position="157"/>
    </location>
</feature>
<feature type="coiled-coil region" evidence="1">
    <location>
        <begin position="37"/>
        <end position="103"/>
    </location>
</feature>
<accession>A0AAE1M614</accession>
<dbReference type="Proteomes" id="UP001293593">
    <property type="component" value="Unassembled WGS sequence"/>
</dbReference>
<evidence type="ECO:0000313" key="4">
    <source>
        <dbReference type="Proteomes" id="UP001293593"/>
    </source>
</evidence>
<name>A0AAE1M614_9FABA</name>
<evidence type="ECO:0000256" key="2">
    <source>
        <dbReference type="SAM" id="MobiDB-lite"/>
    </source>
</evidence>
<evidence type="ECO:0000256" key="1">
    <source>
        <dbReference type="SAM" id="Coils"/>
    </source>
</evidence>
<gene>
    <name evidence="3" type="ORF">QN277_010922</name>
</gene>
<keyword evidence="4" id="KW-1185">Reference proteome</keyword>
<comment type="caution">
    <text evidence="3">The sequence shown here is derived from an EMBL/GenBank/DDBJ whole genome shotgun (WGS) entry which is preliminary data.</text>
</comment>
<proteinExistence type="predicted"/>
<dbReference type="EMBL" id="JAWXYG010000018">
    <property type="protein sequence ID" value="KAK4253104.1"/>
    <property type="molecule type" value="Genomic_DNA"/>
</dbReference>
<feature type="compositionally biased region" description="Pro residues" evidence="2">
    <location>
        <begin position="126"/>
        <end position="135"/>
    </location>
</feature>
<protein>
    <submittedName>
        <fullName evidence="3">Uncharacterized protein</fullName>
    </submittedName>
</protein>